<proteinExistence type="predicted"/>
<feature type="compositionally biased region" description="Basic and acidic residues" evidence="1">
    <location>
        <begin position="29"/>
        <end position="41"/>
    </location>
</feature>
<gene>
    <name evidence="2" type="ORF">M6B38_398295</name>
</gene>
<organism evidence="2 3">
    <name type="scientific">Iris pallida</name>
    <name type="common">Sweet iris</name>
    <dbReference type="NCBI Taxonomy" id="29817"/>
    <lineage>
        <taxon>Eukaryota</taxon>
        <taxon>Viridiplantae</taxon>
        <taxon>Streptophyta</taxon>
        <taxon>Embryophyta</taxon>
        <taxon>Tracheophyta</taxon>
        <taxon>Spermatophyta</taxon>
        <taxon>Magnoliopsida</taxon>
        <taxon>Liliopsida</taxon>
        <taxon>Asparagales</taxon>
        <taxon>Iridaceae</taxon>
        <taxon>Iridoideae</taxon>
        <taxon>Irideae</taxon>
        <taxon>Iris</taxon>
    </lineage>
</organism>
<name>A0AAX6FV34_IRIPA</name>
<feature type="region of interest" description="Disordered" evidence="1">
    <location>
        <begin position="91"/>
        <end position="113"/>
    </location>
</feature>
<keyword evidence="2" id="KW-0808">Transferase</keyword>
<keyword evidence="2" id="KW-0675">Receptor</keyword>
<evidence type="ECO:0000256" key="1">
    <source>
        <dbReference type="SAM" id="MobiDB-lite"/>
    </source>
</evidence>
<reference evidence="2" key="1">
    <citation type="journal article" date="2023" name="GigaByte">
        <title>Genome assembly of the bearded iris, Iris pallida Lam.</title>
        <authorList>
            <person name="Bruccoleri R.E."/>
            <person name="Oakeley E.J."/>
            <person name="Faust A.M.E."/>
            <person name="Altorfer M."/>
            <person name="Dessus-Babus S."/>
            <person name="Burckhardt D."/>
            <person name="Oertli M."/>
            <person name="Naumann U."/>
            <person name="Petersen F."/>
            <person name="Wong J."/>
        </authorList>
    </citation>
    <scope>NUCLEOTIDE SEQUENCE</scope>
    <source>
        <strain evidence="2">GSM-AAB239-AS_SAM_17_03QT</strain>
    </source>
</reference>
<sequence length="234" mass="24348">MSEREEEGALTSGRPRPAVGTRSAKQRRIRPDPRRRMDRYSGGDGSAPLRRRSAGRGRRKAPVAAVGARWLRVGALGGALETEIPRADLAVHPHRGGGGEARKGGWSRGEVKGGGGCSGGARWPVAGRVTVLENFGGGVGVAEGSARKGGRRDLCHGCTPVGGSGGDAAASRLGFPPSLFLQNFLLGSLVVDPVVGRGGVAMGSVVFRCGVPRDSGRRNRWVYSDFAGVLSATW</sequence>
<keyword evidence="3" id="KW-1185">Reference proteome</keyword>
<feature type="region of interest" description="Disordered" evidence="1">
    <location>
        <begin position="1"/>
        <end position="60"/>
    </location>
</feature>
<dbReference type="Proteomes" id="UP001140949">
    <property type="component" value="Unassembled WGS sequence"/>
</dbReference>
<evidence type="ECO:0000313" key="3">
    <source>
        <dbReference type="Proteomes" id="UP001140949"/>
    </source>
</evidence>
<evidence type="ECO:0000313" key="2">
    <source>
        <dbReference type="EMBL" id="KAJ6820266.1"/>
    </source>
</evidence>
<comment type="caution">
    <text evidence="2">The sequence shown here is derived from an EMBL/GenBank/DDBJ whole genome shotgun (WGS) entry which is preliminary data.</text>
</comment>
<feature type="compositionally biased region" description="Basic residues" evidence="1">
    <location>
        <begin position="49"/>
        <end position="60"/>
    </location>
</feature>
<dbReference type="AlphaFoldDB" id="A0AAX6FV34"/>
<dbReference type="EMBL" id="JANAVB010025794">
    <property type="protein sequence ID" value="KAJ6820266.1"/>
    <property type="molecule type" value="Genomic_DNA"/>
</dbReference>
<reference evidence="2" key="2">
    <citation type="submission" date="2023-04" db="EMBL/GenBank/DDBJ databases">
        <authorList>
            <person name="Bruccoleri R.E."/>
            <person name="Oakeley E.J."/>
            <person name="Faust A.-M."/>
            <person name="Dessus-Babus S."/>
            <person name="Altorfer M."/>
            <person name="Burckhardt D."/>
            <person name="Oertli M."/>
            <person name="Naumann U."/>
            <person name="Petersen F."/>
            <person name="Wong J."/>
        </authorList>
    </citation>
    <scope>NUCLEOTIDE SEQUENCE</scope>
    <source>
        <strain evidence="2">GSM-AAB239-AS_SAM_17_03QT</strain>
        <tissue evidence="2">Leaf</tissue>
    </source>
</reference>
<accession>A0AAX6FV34</accession>
<dbReference type="GO" id="GO:0016301">
    <property type="term" value="F:kinase activity"/>
    <property type="evidence" value="ECO:0007669"/>
    <property type="project" value="UniProtKB-KW"/>
</dbReference>
<protein>
    <submittedName>
        <fullName evidence="2">Proline-rich receptor-like protein kinase PERK9</fullName>
    </submittedName>
</protein>
<keyword evidence="2" id="KW-0418">Kinase</keyword>